<proteinExistence type="predicted"/>
<evidence type="ECO:0000313" key="2">
    <source>
        <dbReference type="Proteomes" id="UP001430455"/>
    </source>
</evidence>
<dbReference type="AlphaFoldDB" id="A0AAW4PG34"/>
<accession>A0AAW4PG34</accession>
<evidence type="ECO:0000313" key="1">
    <source>
        <dbReference type="EMBL" id="MBX0296970.1"/>
    </source>
</evidence>
<sequence>MVTTQANPQERIARDRLTQRPHFLGVDGGNAAHYWDSYEYAVVVIDEDLNAEKFDFDETPCQTLRDWCEHTRQKRGWDVGPHVGGSLVGDLVRGVEA</sequence>
<comment type="caution">
    <text evidence="1">The sequence shown here is derived from an EMBL/GenBank/DDBJ whole genome shotgun (WGS) entry which is preliminary data.</text>
</comment>
<dbReference type="EMBL" id="RKLT01000012">
    <property type="protein sequence ID" value="MBX0296970.1"/>
    <property type="molecule type" value="Genomic_DNA"/>
</dbReference>
<gene>
    <name evidence="1" type="ORF">EGH23_18995</name>
</gene>
<reference evidence="1 2" key="1">
    <citation type="submission" date="2021-06" db="EMBL/GenBank/DDBJ databases">
        <title>Halomicroarcula sp. a new haloarchaeum isolated from saline soil.</title>
        <authorList>
            <person name="Duran-Viseras A."/>
            <person name="Sanchez-Porro C."/>
            <person name="Ventosa A."/>
        </authorList>
    </citation>
    <scope>NUCLEOTIDE SEQUENCE [LARGE SCALE GENOMIC DNA]</scope>
    <source>
        <strain evidence="1 2">F27</strain>
    </source>
</reference>
<dbReference type="RefSeq" id="WP_220581561.1">
    <property type="nucleotide sequence ID" value="NZ_RKLT01000012.1"/>
</dbReference>
<organism evidence="1 2">
    <name type="scientific">Haloarcula nitratireducens</name>
    <dbReference type="NCBI Taxonomy" id="2487749"/>
    <lineage>
        <taxon>Archaea</taxon>
        <taxon>Methanobacteriati</taxon>
        <taxon>Methanobacteriota</taxon>
        <taxon>Stenosarchaea group</taxon>
        <taxon>Halobacteria</taxon>
        <taxon>Halobacteriales</taxon>
        <taxon>Haloarculaceae</taxon>
        <taxon>Haloarcula</taxon>
    </lineage>
</organism>
<dbReference type="Proteomes" id="UP001430455">
    <property type="component" value="Unassembled WGS sequence"/>
</dbReference>
<keyword evidence="2" id="KW-1185">Reference proteome</keyword>
<protein>
    <submittedName>
        <fullName evidence="1">Uncharacterized protein</fullName>
    </submittedName>
</protein>
<name>A0AAW4PG34_9EURY</name>